<dbReference type="InterPro" id="IPR052712">
    <property type="entry name" value="Acid_resist_chaperone_HdeD"/>
</dbReference>
<name>A0A4R7SXW8_9ACTN</name>
<proteinExistence type="predicted"/>
<feature type="transmembrane region" description="Helical" evidence="1">
    <location>
        <begin position="147"/>
        <end position="171"/>
    </location>
</feature>
<evidence type="ECO:0000313" key="3">
    <source>
        <dbReference type="Proteomes" id="UP000295151"/>
    </source>
</evidence>
<keyword evidence="3" id="KW-1185">Reference proteome</keyword>
<dbReference type="RefSeq" id="WP_133982482.1">
    <property type="nucleotide sequence ID" value="NZ_SOCE01000002.1"/>
</dbReference>
<protein>
    <submittedName>
        <fullName evidence="2">Uncharacterized membrane protein HdeD (DUF308 family)</fullName>
    </submittedName>
</protein>
<sequence length="185" mass="19513">MDRNLLAAERTVVLIRGVVGVLFGILAVVQPVSTAIALVMLWGFWALFEGIGALAQAFRASAGRPRFDYLLLGLTGLVAAFLAIFSPKLTATSLTWVLGLWLVVRGILEAVATFTHELVTPRWLFLPGAALSVLLGVFFMANPGRAAVGIAVLLGTIAIAWGLVFIASALLPRRAPSSAMTGEGN</sequence>
<dbReference type="InterPro" id="IPR005325">
    <property type="entry name" value="DUF308_memb"/>
</dbReference>
<dbReference type="EMBL" id="SOCE01000002">
    <property type="protein sequence ID" value="TDU83327.1"/>
    <property type="molecule type" value="Genomic_DNA"/>
</dbReference>
<dbReference type="PANTHER" id="PTHR34989">
    <property type="entry name" value="PROTEIN HDED"/>
    <property type="match status" value="1"/>
</dbReference>
<feature type="transmembrane region" description="Helical" evidence="1">
    <location>
        <begin position="12"/>
        <end position="29"/>
    </location>
</feature>
<dbReference type="Proteomes" id="UP000295151">
    <property type="component" value="Unassembled WGS sequence"/>
</dbReference>
<dbReference type="OrthoDB" id="3829721at2"/>
<dbReference type="AlphaFoldDB" id="A0A4R7SXW8"/>
<feature type="transmembrane region" description="Helical" evidence="1">
    <location>
        <begin position="35"/>
        <end position="55"/>
    </location>
</feature>
<keyword evidence="1" id="KW-1133">Transmembrane helix</keyword>
<evidence type="ECO:0000313" key="2">
    <source>
        <dbReference type="EMBL" id="TDU83327.1"/>
    </source>
</evidence>
<keyword evidence="1" id="KW-0472">Membrane</keyword>
<feature type="transmembrane region" description="Helical" evidence="1">
    <location>
        <begin position="91"/>
        <end position="111"/>
    </location>
</feature>
<dbReference type="GO" id="GO:0005886">
    <property type="term" value="C:plasma membrane"/>
    <property type="evidence" value="ECO:0007669"/>
    <property type="project" value="TreeGrafter"/>
</dbReference>
<accession>A0A4R7SXW8</accession>
<feature type="transmembrane region" description="Helical" evidence="1">
    <location>
        <begin position="123"/>
        <end position="141"/>
    </location>
</feature>
<reference evidence="2 3" key="1">
    <citation type="submission" date="2019-03" db="EMBL/GenBank/DDBJ databases">
        <title>Genomic Encyclopedia of Type Strains, Phase III (KMG-III): the genomes of soil and plant-associated and newly described type strains.</title>
        <authorList>
            <person name="Whitman W."/>
        </authorList>
    </citation>
    <scope>NUCLEOTIDE SEQUENCE [LARGE SCALE GENOMIC DNA]</scope>
    <source>
        <strain evidence="2 3">VKM Ac-2575</strain>
    </source>
</reference>
<keyword evidence="1" id="KW-0812">Transmembrane</keyword>
<comment type="caution">
    <text evidence="2">The sequence shown here is derived from an EMBL/GenBank/DDBJ whole genome shotgun (WGS) entry which is preliminary data.</text>
</comment>
<gene>
    <name evidence="2" type="ORF">EV138_5791</name>
</gene>
<dbReference type="PANTHER" id="PTHR34989:SF1">
    <property type="entry name" value="PROTEIN HDED"/>
    <property type="match status" value="1"/>
</dbReference>
<dbReference type="Pfam" id="PF03729">
    <property type="entry name" value="DUF308"/>
    <property type="match status" value="2"/>
</dbReference>
<organism evidence="2 3">
    <name type="scientific">Kribbella voronezhensis</name>
    <dbReference type="NCBI Taxonomy" id="2512212"/>
    <lineage>
        <taxon>Bacteria</taxon>
        <taxon>Bacillati</taxon>
        <taxon>Actinomycetota</taxon>
        <taxon>Actinomycetes</taxon>
        <taxon>Propionibacteriales</taxon>
        <taxon>Kribbellaceae</taxon>
        <taxon>Kribbella</taxon>
    </lineage>
</organism>
<evidence type="ECO:0000256" key="1">
    <source>
        <dbReference type="SAM" id="Phobius"/>
    </source>
</evidence>